<dbReference type="EMBL" id="JACCBA010000001">
    <property type="protein sequence ID" value="NYD51874.1"/>
    <property type="molecule type" value="Genomic_DNA"/>
</dbReference>
<dbReference type="RefSeq" id="WP_179848172.1">
    <property type="nucleotide sequence ID" value="NZ_JACCBA010000001.1"/>
</dbReference>
<dbReference type="InterPro" id="IPR023825">
    <property type="entry name" value="CRISPR-assoc_RAMP_BGP1436"/>
</dbReference>
<feature type="compositionally biased region" description="Basic and acidic residues" evidence="3">
    <location>
        <begin position="514"/>
        <end position="532"/>
    </location>
</feature>
<keyword evidence="6" id="KW-1185">Reference proteome</keyword>
<evidence type="ECO:0000256" key="1">
    <source>
        <dbReference type="ARBA" id="ARBA00023118"/>
    </source>
</evidence>
<evidence type="ECO:0000256" key="3">
    <source>
        <dbReference type="SAM" id="MobiDB-lite"/>
    </source>
</evidence>
<feature type="domain" description="CRISPR type III-associated protein" evidence="4">
    <location>
        <begin position="70"/>
        <end position="221"/>
    </location>
</feature>
<evidence type="ECO:0000313" key="6">
    <source>
        <dbReference type="Proteomes" id="UP000529783"/>
    </source>
</evidence>
<comment type="caution">
    <text evidence="5">The sequence shown here is derived from an EMBL/GenBank/DDBJ whole genome shotgun (WGS) entry which is preliminary data.</text>
</comment>
<name>A0A7Y9EQD8_9ACTN</name>
<dbReference type="NCBIfam" id="TIGR03986">
    <property type="entry name" value="TIGR03986 family CRISPR-associated RAMP protein"/>
    <property type="match status" value="1"/>
</dbReference>
<protein>
    <submittedName>
        <fullName evidence="5">CRISPR-associated protein (TIGR03986 family)</fullName>
    </submittedName>
</protein>
<evidence type="ECO:0000313" key="5">
    <source>
        <dbReference type="EMBL" id="NYD51874.1"/>
    </source>
</evidence>
<feature type="region of interest" description="Disordered" evidence="3">
    <location>
        <begin position="665"/>
        <end position="684"/>
    </location>
</feature>
<feature type="region of interest" description="Disordered" evidence="3">
    <location>
        <begin position="476"/>
        <end position="532"/>
    </location>
</feature>
<keyword evidence="1" id="KW-0051">Antiviral defense</keyword>
<evidence type="ECO:0000259" key="4">
    <source>
        <dbReference type="Pfam" id="PF03787"/>
    </source>
</evidence>
<dbReference type="GO" id="GO:0051607">
    <property type="term" value="P:defense response to virus"/>
    <property type="evidence" value="ECO:0007669"/>
    <property type="project" value="UniProtKB-KW"/>
</dbReference>
<reference evidence="5 6" key="1">
    <citation type="submission" date="2020-07" db="EMBL/GenBank/DDBJ databases">
        <title>Sequencing the genomes of 1000 actinobacteria strains.</title>
        <authorList>
            <person name="Klenk H.-P."/>
        </authorList>
    </citation>
    <scope>NUCLEOTIDE SEQUENCE [LARGE SCALE GENOMIC DNA]</scope>
    <source>
        <strain evidence="5 6">DSM 40398</strain>
    </source>
</reference>
<proteinExistence type="predicted"/>
<accession>A0A7Y9EQD8</accession>
<dbReference type="Pfam" id="PF03787">
    <property type="entry name" value="RAMPs"/>
    <property type="match status" value="1"/>
</dbReference>
<evidence type="ECO:0000256" key="2">
    <source>
        <dbReference type="ARBA" id="ARBA00093789"/>
    </source>
</evidence>
<gene>
    <name evidence="5" type="ORF">BJY14_007857</name>
</gene>
<sequence>MAQQSGRAPDFRGEPFLNPYTFVPAFPRDGFPESVDDGEPYGNDRLRPSLWTGTIGVRLTVRTPLLLLDAARAFEAESGSEGHLAYPLLARNGLPHLPATSVKGMLRSAYEAITGSRFGVFTGHNVPPGWRRPAEDGARMKPVRVLSVSEKPDRVRIEYCEQARLPAYELPEKRVKPLPYQGTTRLPRHGEAVTVRIGRKSGRRGGRSFFKPWTVRSIVPRGEGEPARGDWGDDEEKVVNGYVWATLQNTVGKVYERVFFQPDHPRTVVLDGQYARWNALMADYAAAHTHEDLRARGEGDGLTWSPHLRDPARARLEPGALCWAYQRSGGADLYPVMIPRALAALAPKDMLPDDLRPARAYEKLSPADRLFGWVAADDANTFPAAYRGQVRIKGVRCEEETASVTRFVGDGLPLAILGGPKPAQGRFYRAKSPTRPDEPLDDGVPRGNVHLDEGQGLRGRKVYWHHARVAGDREYWREPADGRDPTQDPLNGRDHREFRRPWGPVDGPGGETQPRPDGRAHATRRNAEQRDNQNRSICGWIDGGSGFSFSIDVRDLDGAELGALLWLLELPDGCFHRLGFGKPLGFGSVRLTLDNARTTLHKGERWQAYYRDLGGELPPSTAPQEARAEYSDLRTEVPAIGKAAEAFLIAARGFDLPVRYPRARDPRMRRAPTTPPDPSGQNYSWFTINEKISKGGGGQRGRSLPSTVDAKRKALRTHMGERRQQG</sequence>
<dbReference type="Proteomes" id="UP000529783">
    <property type="component" value="Unassembled WGS sequence"/>
</dbReference>
<dbReference type="InterPro" id="IPR005537">
    <property type="entry name" value="RAMP_III_fam"/>
</dbReference>
<feature type="region of interest" description="Disordered" evidence="3">
    <location>
        <begin position="690"/>
        <end position="726"/>
    </location>
</feature>
<dbReference type="AlphaFoldDB" id="A0A7Y9EQD8"/>
<feature type="compositionally biased region" description="Basic and acidic residues" evidence="3">
    <location>
        <begin position="476"/>
        <end position="500"/>
    </location>
</feature>
<feature type="region of interest" description="Disordered" evidence="3">
    <location>
        <begin position="423"/>
        <end position="453"/>
    </location>
</feature>
<comment type="subunit">
    <text evidence="2">Part of the Csm effector complex that includes Cas10, Csm2, Csm3, Csm4 and Csm5.</text>
</comment>
<organism evidence="5 6">
    <name type="scientific">Actinomadura luteofluorescens</name>
    <dbReference type="NCBI Taxonomy" id="46163"/>
    <lineage>
        <taxon>Bacteria</taxon>
        <taxon>Bacillati</taxon>
        <taxon>Actinomycetota</taxon>
        <taxon>Actinomycetes</taxon>
        <taxon>Streptosporangiales</taxon>
        <taxon>Thermomonosporaceae</taxon>
        <taxon>Actinomadura</taxon>
    </lineage>
</organism>